<protein>
    <recommendedName>
        <fullName evidence="3">Cytokinin riboside 5'-monophosphate phosphoribohydrolase</fullName>
        <ecNumber evidence="3">3.2.2.n1</ecNumber>
    </recommendedName>
</protein>
<name>A0A8J3GH09_9HYPH</name>
<sequence length="199" mass="21587">MSAIRSVCVYCGSSPGAKASYLEQATKLGTRLGQKRFDLVYGGGTKGLMGAVSSAAAAYGSKVTGIIPKFLMSKEAVEADLHAVEDLIIVETMHQRKHLLFEKSDAFIALPGGIGTLEEVVEIMTWAQLGRHTKPIIFCGIDGFWEPMRFLFEHMKAEAFIHSQTLLKPTFANTVEEAISILTARPATSDGNPAVIERL</sequence>
<dbReference type="Pfam" id="PF03641">
    <property type="entry name" value="Lysine_decarbox"/>
    <property type="match status" value="1"/>
</dbReference>
<reference evidence="4" key="1">
    <citation type="journal article" date="2014" name="Int. J. Syst. Evol. Microbiol.">
        <title>Complete genome sequence of Corynebacterium casei LMG S-19264T (=DSM 44701T), isolated from a smear-ripened cheese.</title>
        <authorList>
            <consortium name="US DOE Joint Genome Institute (JGI-PGF)"/>
            <person name="Walter F."/>
            <person name="Albersmeier A."/>
            <person name="Kalinowski J."/>
            <person name="Ruckert C."/>
        </authorList>
    </citation>
    <scope>NUCLEOTIDE SEQUENCE</scope>
    <source>
        <strain evidence="4">KCTC 42097</strain>
    </source>
</reference>
<evidence type="ECO:0000256" key="1">
    <source>
        <dbReference type="ARBA" id="ARBA00000274"/>
    </source>
</evidence>
<comment type="similarity">
    <text evidence="2 3">Belongs to the LOG family.</text>
</comment>
<evidence type="ECO:0000256" key="3">
    <source>
        <dbReference type="RuleBase" id="RU363015"/>
    </source>
</evidence>
<organism evidence="4 5">
    <name type="scientific">Limoniibacter endophyticus</name>
    <dbReference type="NCBI Taxonomy" id="1565040"/>
    <lineage>
        <taxon>Bacteria</taxon>
        <taxon>Pseudomonadati</taxon>
        <taxon>Pseudomonadota</taxon>
        <taxon>Alphaproteobacteria</taxon>
        <taxon>Hyphomicrobiales</taxon>
        <taxon>Bartonellaceae</taxon>
        <taxon>Limoniibacter</taxon>
    </lineage>
</organism>
<keyword evidence="5" id="KW-1185">Reference proteome</keyword>
<dbReference type="GO" id="GO:0009691">
    <property type="term" value="P:cytokinin biosynthetic process"/>
    <property type="evidence" value="ECO:0007669"/>
    <property type="project" value="UniProtKB-UniRule"/>
</dbReference>
<dbReference type="GO" id="GO:0008714">
    <property type="term" value="F:AMP nucleosidase activity"/>
    <property type="evidence" value="ECO:0007669"/>
    <property type="project" value="UniProtKB-EC"/>
</dbReference>
<evidence type="ECO:0000313" key="4">
    <source>
        <dbReference type="EMBL" id="GHC68917.1"/>
    </source>
</evidence>
<comment type="caution">
    <text evidence="4">The sequence shown here is derived from an EMBL/GenBank/DDBJ whole genome shotgun (WGS) entry which is preliminary data.</text>
</comment>
<dbReference type="Gene3D" id="3.40.50.450">
    <property type="match status" value="1"/>
</dbReference>
<keyword evidence="3" id="KW-0378">Hydrolase</keyword>
<dbReference type="PANTHER" id="PTHR31223:SF70">
    <property type="entry name" value="LOG FAMILY PROTEIN YJL055W"/>
    <property type="match status" value="1"/>
</dbReference>
<evidence type="ECO:0000256" key="2">
    <source>
        <dbReference type="ARBA" id="ARBA00006763"/>
    </source>
</evidence>
<dbReference type="RefSeq" id="WP_189489274.1">
    <property type="nucleotide sequence ID" value="NZ_BMZO01000004.1"/>
</dbReference>
<keyword evidence="3" id="KW-0203">Cytokinin biosynthesis</keyword>
<accession>A0A8J3GH09</accession>
<evidence type="ECO:0000313" key="5">
    <source>
        <dbReference type="Proteomes" id="UP000641137"/>
    </source>
</evidence>
<dbReference type="InterPro" id="IPR005269">
    <property type="entry name" value="LOG"/>
</dbReference>
<dbReference type="NCBIfam" id="TIGR00730">
    <property type="entry name" value="Rossman fold protein, TIGR00730 family"/>
    <property type="match status" value="1"/>
</dbReference>
<dbReference type="EMBL" id="BMZO01000004">
    <property type="protein sequence ID" value="GHC68917.1"/>
    <property type="molecule type" value="Genomic_DNA"/>
</dbReference>
<dbReference type="EC" id="3.2.2.n1" evidence="3"/>
<dbReference type="SUPFAM" id="SSF102405">
    <property type="entry name" value="MCP/YpsA-like"/>
    <property type="match status" value="1"/>
</dbReference>
<dbReference type="InterPro" id="IPR031100">
    <property type="entry name" value="LOG_fam"/>
</dbReference>
<reference evidence="4" key="2">
    <citation type="submission" date="2020-09" db="EMBL/GenBank/DDBJ databases">
        <authorList>
            <person name="Sun Q."/>
            <person name="Kim S."/>
        </authorList>
    </citation>
    <scope>NUCLEOTIDE SEQUENCE</scope>
    <source>
        <strain evidence="4">KCTC 42097</strain>
    </source>
</reference>
<dbReference type="AlphaFoldDB" id="A0A8J3GH09"/>
<dbReference type="PANTHER" id="PTHR31223">
    <property type="entry name" value="LOG FAMILY PROTEIN YJL055W"/>
    <property type="match status" value="1"/>
</dbReference>
<comment type="catalytic activity">
    <reaction evidence="1">
        <text>AMP + H2O = D-ribose 5-phosphate + adenine</text>
        <dbReference type="Rhea" id="RHEA:20129"/>
        <dbReference type="ChEBI" id="CHEBI:15377"/>
        <dbReference type="ChEBI" id="CHEBI:16708"/>
        <dbReference type="ChEBI" id="CHEBI:78346"/>
        <dbReference type="ChEBI" id="CHEBI:456215"/>
        <dbReference type="EC" id="3.2.2.4"/>
    </reaction>
</comment>
<dbReference type="Proteomes" id="UP000641137">
    <property type="component" value="Unassembled WGS sequence"/>
</dbReference>
<gene>
    <name evidence="4" type="ORF">GCM10010136_14120</name>
</gene>
<proteinExistence type="inferred from homology"/>
<dbReference type="GO" id="GO:0005829">
    <property type="term" value="C:cytosol"/>
    <property type="evidence" value="ECO:0007669"/>
    <property type="project" value="TreeGrafter"/>
</dbReference>